<feature type="compositionally biased region" description="Pro residues" evidence="2">
    <location>
        <begin position="364"/>
        <end position="373"/>
    </location>
</feature>
<dbReference type="PANTHER" id="PTHR23159">
    <property type="entry name" value="CENTROSOMAL PROTEIN 2"/>
    <property type="match status" value="1"/>
</dbReference>
<name>A0AAD3E3R6_9CHLO</name>
<feature type="region of interest" description="Disordered" evidence="2">
    <location>
        <begin position="457"/>
        <end position="704"/>
    </location>
</feature>
<gene>
    <name evidence="3" type="ORF">Agub_g15860</name>
</gene>
<dbReference type="Proteomes" id="UP001054857">
    <property type="component" value="Unassembled WGS sequence"/>
</dbReference>
<feature type="compositionally biased region" description="Polar residues" evidence="2">
    <location>
        <begin position="631"/>
        <end position="647"/>
    </location>
</feature>
<feature type="coiled-coil region" evidence="1">
    <location>
        <begin position="155"/>
        <end position="189"/>
    </location>
</feature>
<feature type="compositionally biased region" description="Low complexity" evidence="2">
    <location>
        <begin position="576"/>
        <end position="594"/>
    </location>
</feature>
<organism evidence="3 4">
    <name type="scientific">Astrephomene gubernaculifera</name>
    <dbReference type="NCBI Taxonomy" id="47775"/>
    <lineage>
        <taxon>Eukaryota</taxon>
        <taxon>Viridiplantae</taxon>
        <taxon>Chlorophyta</taxon>
        <taxon>core chlorophytes</taxon>
        <taxon>Chlorophyceae</taxon>
        <taxon>CS clade</taxon>
        <taxon>Chlamydomonadales</taxon>
        <taxon>Astrephomenaceae</taxon>
        <taxon>Astrephomene</taxon>
    </lineage>
</organism>
<dbReference type="EMBL" id="BMAR01000093">
    <property type="protein sequence ID" value="GFR53140.1"/>
    <property type="molecule type" value="Genomic_DNA"/>
</dbReference>
<reference evidence="3 4" key="1">
    <citation type="journal article" date="2021" name="Sci. Rep.">
        <title>Genome sequencing of the multicellular alga Astrephomene provides insights into convergent evolution of germ-soma differentiation.</title>
        <authorList>
            <person name="Yamashita S."/>
            <person name="Yamamoto K."/>
            <person name="Matsuzaki R."/>
            <person name="Suzuki S."/>
            <person name="Yamaguchi H."/>
            <person name="Hirooka S."/>
            <person name="Minakuchi Y."/>
            <person name="Miyagishima S."/>
            <person name="Kawachi M."/>
            <person name="Toyoda A."/>
            <person name="Nozaki H."/>
        </authorList>
    </citation>
    <scope>NUCLEOTIDE SEQUENCE [LARGE SCALE GENOMIC DNA]</scope>
    <source>
        <strain evidence="3 4">NIES-4017</strain>
    </source>
</reference>
<feature type="compositionally biased region" description="Polar residues" evidence="2">
    <location>
        <begin position="252"/>
        <end position="262"/>
    </location>
</feature>
<feature type="region of interest" description="Disordered" evidence="2">
    <location>
        <begin position="335"/>
        <end position="375"/>
    </location>
</feature>
<proteinExistence type="predicted"/>
<feature type="compositionally biased region" description="Low complexity" evidence="2">
    <location>
        <begin position="545"/>
        <end position="569"/>
    </location>
</feature>
<feature type="compositionally biased region" description="Low complexity" evidence="2">
    <location>
        <begin position="59"/>
        <end position="68"/>
    </location>
</feature>
<feature type="region of interest" description="Disordered" evidence="2">
    <location>
        <begin position="233"/>
        <end position="271"/>
    </location>
</feature>
<evidence type="ECO:0000313" key="3">
    <source>
        <dbReference type="EMBL" id="GFR53140.1"/>
    </source>
</evidence>
<sequence length="704" mass="70171">MDVRVVLSETEEENRRLRATLAVMRSEMEALQAAAGAAADSVLQRQQQPSGPQLHPQEGVAGTAAGAAGERHPDMAALLAELQESDRDLQLALEHAELLQQQLQAVRLGAPPPATTATAAPPPPLAAAAAGASLAGGQLAPQPHAATAAASATAAAAAAAEVAFLRQRLRELTAANRALRRAAMQAQAARSAGAAVAAAAAAAGLMPGAAAVAGAAEGVAAAAAGKEQGPAAAEAAPAAGAAEGAPGGSAAEQQQPLHNQEPQGGLSLQQAQQQIAQLKTELERARCQLATVRQENERLMDLSNEVRAQRDRYGMQLAALMAAAAATGAGAAMSPLNQDMRAPHFSSPPPLQPLSYTPLQPTYGTPPPPPQPAPVLGTAGAGSASPLGNVLLPVMAAAAAAAAASGGGGGLGGFGLGFGGGPGGGLPYGLLSPSGALGGLGGLPQMGLQWLPPPPTAVPPVPVHGGAELLGGPPGSRKTAPSSHEGAHGGADLASSRSPSPPSRRSTGSPTRIPAGTGAGAAAAVEGHASHRSRSPSPPRRVRRPGNNSSVSTRHSSQSLQHLSNHQQLTYRRTAASDSGCGASAANPQAAAPSLEPHDDPSFTTLPHPVPPARDPTAQAQLAASARHSPFSGSLTASARETQSQRASLRALHRRREQQQQQSAAAASAAAALRQRVRSYTVIRDEGEGPRVAAGGPDAAGVDA</sequence>
<evidence type="ECO:0000313" key="4">
    <source>
        <dbReference type="Proteomes" id="UP001054857"/>
    </source>
</evidence>
<feature type="compositionally biased region" description="Low complexity" evidence="2">
    <location>
        <begin position="659"/>
        <end position="674"/>
    </location>
</feature>
<accession>A0AAD3E3R6</accession>
<dbReference type="PANTHER" id="PTHR23159:SF31">
    <property type="entry name" value="CENTROSOME-ASSOCIATED PROTEIN CEP250 ISOFORM X1"/>
    <property type="match status" value="1"/>
</dbReference>
<keyword evidence="1" id="KW-0175">Coiled coil</keyword>
<feature type="compositionally biased region" description="Low complexity" evidence="2">
    <location>
        <begin position="690"/>
        <end position="704"/>
    </location>
</feature>
<feature type="compositionally biased region" description="Low complexity" evidence="2">
    <location>
        <begin position="233"/>
        <end position="251"/>
    </location>
</feature>
<feature type="non-terminal residue" evidence="3">
    <location>
        <position position="1"/>
    </location>
</feature>
<comment type="caution">
    <text evidence="3">The sequence shown here is derived from an EMBL/GenBank/DDBJ whole genome shotgun (WGS) entry which is preliminary data.</text>
</comment>
<feature type="region of interest" description="Disordered" evidence="2">
    <location>
        <begin position="39"/>
        <end position="68"/>
    </location>
</feature>
<keyword evidence="4" id="KW-1185">Reference proteome</keyword>
<feature type="compositionally biased region" description="Low complexity" evidence="2">
    <location>
        <begin position="495"/>
        <end position="527"/>
    </location>
</feature>
<feature type="compositionally biased region" description="Basic residues" evidence="2">
    <location>
        <begin position="530"/>
        <end position="544"/>
    </location>
</feature>
<protein>
    <submittedName>
        <fullName evidence="3">Uncharacterized protein</fullName>
    </submittedName>
</protein>
<dbReference type="AlphaFoldDB" id="A0AAD3E3R6"/>
<feature type="coiled-coil region" evidence="1">
    <location>
        <begin position="7"/>
        <end position="34"/>
    </location>
</feature>
<evidence type="ECO:0000256" key="2">
    <source>
        <dbReference type="SAM" id="MobiDB-lite"/>
    </source>
</evidence>
<evidence type="ECO:0000256" key="1">
    <source>
        <dbReference type="SAM" id="Coils"/>
    </source>
</evidence>